<evidence type="ECO:0000313" key="1">
    <source>
        <dbReference type="EMBL" id="AHJ13117.1"/>
    </source>
</evidence>
<dbReference type="RefSeq" id="WP_025344990.1">
    <property type="nucleotide sequence ID" value="NZ_CP007201.1"/>
</dbReference>
<gene>
    <name evidence="1" type="ORF">SMUL_1862</name>
</gene>
<organism evidence="1 2">
    <name type="scientific">Sulfurospirillum multivorans (strain DM 12446 / JCM 15788 / NBRC 109480)</name>
    <dbReference type="NCBI Taxonomy" id="1150621"/>
    <lineage>
        <taxon>Bacteria</taxon>
        <taxon>Pseudomonadati</taxon>
        <taxon>Campylobacterota</taxon>
        <taxon>Epsilonproteobacteria</taxon>
        <taxon>Campylobacterales</taxon>
        <taxon>Sulfurospirillaceae</taxon>
        <taxon>Sulfurospirillum</taxon>
    </lineage>
</organism>
<dbReference type="Proteomes" id="UP000019322">
    <property type="component" value="Chromosome"/>
</dbReference>
<proteinExistence type="predicted"/>
<dbReference type="AlphaFoldDB" id="A0AA86ANZ6"/>
<evidence type="ECO:0000313" key="2">
    <source>
        <dbReference type="Proteomes" id="UP000019322"/>
    </source>
</evidence>
<dbReference type="EMBL" id="CP007201">
    <property type="protein sequence ID" value="AHJ13117.1"/>
    <property type="molecule type" value="Genomic_DNA"/>
</dbReference>
<protein>
    <recommendedName>
        <fullName evidence="3">ASCH domain-containing protein</fullName>
    </recommendedName>
</protein>
<reference evidence="1 2" key="1">
    <citation type="journal article" date="2014" name="Environ. Microbiol.">
        <title>Insights into organohalide respiration and the versatile catabolism of Sulfurospirillum multivorans gained from comparative genomics and physiological studies.</title>
        <authorList>
            <person name="Goris T."/>
            <person name="Schubert T."/>
            <person name="Gadkari J."/>
            <person name="Wubet T."/>
            <person name="Tarkka M."/>
            <person name="Buscot F."/>
            <person name="Adrian L."/>
            <person name="Diekert G."/>
        </authorList>
    </citation>
    <scope>NUCLEOTIDE SEQUENCE [LARGE SCALE GENOMIC DNA]</scope>
    <source>
        <strain evidence="2">DM 12446 / JCM 15788 / NBRC 109480</strain>
    </source>
</reference>
<dbReference type="KEGG" id="smul:SMUL_1862"/>
<evidence type="ECO:0008006" key="3">
    <source>
        <dbReference type="Google" id="ProtNLM"/>
    </source>
</evidence>
<sequence length="120" mass="14268">MSNVLPLTLKREYFNQILNGTKKEEYREVKPYWVKRLCGIGSTVFEDFHDVVEFIPFPYYFIEFKNGYGRDVPTMMVKCKSIELKRGIETPLGKGDFFVFELETIEWTRNLKTANEKLHE</sequence>
<accession>A0AA86ANZ6</accession>
<name>A0AA86ANZ6_SULMK</name>